<name>A0AA49JYP9_9BACT</name>
<sequence>MMHQPRRLIVALLAALALFGAPRPLDSHEIPERVALRAWALPRGDSLVLLLRAPLESMRDLDFPERADGALDLGRVRPLLDDAARTWLAPFVVLRADGTALDAPRVAAARIALPDDRSFDDAASAERGFGAAPLADTIAIPWRQAQFDVALVFAVPDAGAALALDLRLARLGVRTYSVLHLVGADGGVRTLSYVGDPGSIPLEPRWWENLWRFLSEGFRHILGGIDHLLFVFCLVLPLRRWRPLVAIVTAFTVAHSITLGAAALGVVPTALWFPPLIEAAIALSILWLTVENVLLPTARLEGRWRTAFAFGLIHGFGFSFALREQLQFAGGDLVVALAAFNLGVEAGQLAVVGVALLALAALRRQIPEERQHLITWVGSAFVAHTAYHWAAARVADFSAHDVALAWPSVDGPFVLALVRAALVACIALAAALGLRQLYDRLLRN</sequence>
<dbReference type="AlphaFoldDB" id="A0AA49JYP9"/>
<evidence type="ECO:0000313" key="2">
    <source>
        <dbReference type="EMBL" id="WKW11405.1"/>
    </source>
</evidence>
<reference evidence="3" key="1">
    <citation type="submission" date="2023-07" db="EMBL/GenBank/DDBJ databases">
        <authorList>
            <person name="Haufschild T."/>
            <person name="Kallscheuer N."/>
            <person name="Hammer J."/>
            <person name="Kohn T."/>
            <person name="Kabuu M."/>
            <person name="Jogler M."/>
            <person name="Wohfarth N."/>
            <person name="Heuer A."/>
            <person name="Rohde M."/>
            <person name="van Teeseling M.C.F."/>
            <person name="Jogler C."/>
        </authorList>
    </citation>
    <scope>NUCLEOTIDE SEQUENCE</scope>
    <source>
        <strain evidence="2">Strain 138</strain>
        <strain evidence="3">Strain 318</strain>
    </source>
</reference>
<feature type="transmembrane region" description="Helical" evidence="1">
    <location>
        <begin position="334"/>
        <end position="361"/>
    </location>
</feature>
<accession>A0AA49JYP9</accession>
<dbReference type="RefSeq" id="WP_367887103.1">
    <property type="nucleotide sequence ID" value="NZ_CP130612.1"/>
</dbReference>
<dbReference type="Proteomes" id="UP001229955">
    <property type="component" value="Chromosome"/>
</dbReference>
<feature type="transmembrane region" description="Helical" evidence="1">
    <location>
        <begin position="272"/>
        <end position="290"/>
    </location>
</feature>
<evidence type="ECO:0000313" key="3">
    <source>
        <dbReference type="EMBL" id="WKW14315.1"/>
    </source>
</evidence>
<keyword evidence="4" id="KW-1185">Reference proteome</keyword>
<organism evidence="3 4">
    <name type="scientific">Pseudogemmatithrix spongiicola</name>
    <dbReference type="NCBI Taxonomy" id="3062599"/>
    <lineage>
        <taxon>Bacteria</taxon>
        <taxon>Pseudomonadati</taxon>
        <taxon>Gemmatimonadota</taxon>
        <taxon>Gemmatimonadia</taxon>
        <taxon>Gemmatimonadales</taxon>
        <taxon>Gemmatimonadaceae</taxon>
        <taxon>Pseudogemmatithrix</taxon>
    </lineage>
</organism>
<feature type="transmembrane region" description="Helical" evidence="1">
    <location>
        <begin position="218"/>
        <end position="237"/>
    </location>
</feature>
<feature type="transmembrane region" description="Helical" evidence="1">
    <location>
        <begin position="412"/>
        <end position="434"/>
    </location>
</feature>
<dbReference type="Pfam" id="PF13795">
    <property type="entry name" value="HupE_UreJ_2"/>
    <property type="match status" value="1"/>
</dbReference>
<protein>
    <submittedName>
        <fullName evidence="3">HupE/UreJ family protein</fullName>
    </submittedName>
</protein>
<dbReference type="EMBL" id="CP130612">
    <property type="protein sequence ID" value="WKW11405.1"/>
    <property type="molecule type" value="Genomic_DNA"/>
</dbReference>
<gene>
    <name evidence="2" type="ORF">Strain138_000651</name>
    <name evidence="3" type="ORF">Strain318_000651</name>
</gene>
<evidence type="ECO:0000313" key="4">
    <source>
        <dbReference type="Proteomes" id="UP001229955"/>
    </source>
</evidence>
<dbReference type="EMBL" id="CP130613">
    <property type="protein sequence ID" value="WKW14315.1"/>
    <property type="molecule type" value="Genomic_DNA"/>
</dbReference>
<accession>A0AA49JT33</accession>
<keyword evidence="1" id="KW-0812">Transmembrane</keyword>
<feature type="transmembrane region" description="Helical" evidence="1">
    <location>
        <begin position="244"/>
        <end position="266"/>
    </location>
</feature>
<proteinExistence type="predicted"/>
<dbReference type="InterPro" id="IPR032809">
    <property type="entry name" value="Put_HupE_UreJ"/>
</dbReference>
<feature type="transmembrane region" description="Helical" evidence="1">
    <location>
        <begin position="373"/>
        <end position="392"/>
    </location>
</feature>
<keyword evidence="1" id="KW-0472">Membrane</keyword>
<keyword evidence="1" id="KW-1133">Transmembrane helix</keyword>
<dbReference type="KEGG" id="pspc:Strain318_000651"/>
<evidence type="ECO:0000256" key="1">
    <source>
        <dbReference type="SAM" id="Phobius"/>
    </source>
</evidence>
<feature type="transmembrane region" description="Helical" evidence="1">
    <location>
        <begin position="302"/>
        <end position="322"/>
    </location>
</feature>